<evidence type="ECO:0000256" key="2">
    <source>
        <dbReference type="SAM" id="Phobius"/>
    </source>
</evidence>
<feature type="compositionally biased region" description="Basic and acidic residues" evidence="1">
    <location>
        <begin position="356"/>
        <end position="370"/>
    </location>
</feature>
<feature type="compositionally biased region" description="Low complexity" evidence="1">
    <location>
        <begin position="231"/>
        <end position="248"/>
    </location>
</feature>
<evidence type="ECO:0000313" key="4">
    <source>
        <dbReference type="Proteomes" id="UP000749646"/>
    </source>
</evidence>
<protein>
    <submittedName>
        <fullName evidence="3">Uncharacterized protein</fullName>
    </submittedName>
</protein>
<feature type="transmembrane region" description="Helical" evidence="2">
    <location>
        <begin position="155"/>
        <end position="176"/>
    </location>
</feature>
<feature type="transmembrane region" description="Helical" evidence="2">
    <location>
        <begin position="188"/>
        <end position="208"/>
    </location>
</feature>
<feature type="region of interest" description="Disordered" evidence="1">
    <location>
        <begin position="100"/>
        <end position="130"/>
    </location>
</feature>
<keyword evidence="2" id="KW-0812">Transmembrane</keyword>
<dbReference type="EMBL" id="JAAAHW010006963">
    <property type="protein sequence ID" value="KAF9952737.1"/>
    <property type="molecule type" value="Genomic_DNA"/>
</dbReference>
<reference evidence="3" key="1">
    <citation type="journal article" date="2020" name="Fungal Divers.">
        <title>Resolving the Mortierellaceae phylogeny through synthesis of multi-gene phylogenetics and phylogenomics.</title>
        <authorList>
            <person name="Vandepol N."/>
            <person name="Liber J."/>
            <person name="Desiro A."/>
            <person name="Na H."/>
            <person name="Kennedy M."/>
            <person name="Barry K."/>
            <person name="Grigoriev I.V."/>
            <person name="Miller A.N."/>
            <person name="O'Donnell K."/>
            <person name="Stajich J.E."/>
            <person name="Bonito G."/>
        </authorList>
    </citation>
    <scope>NUCLEOTIDE SEQUENCE</scope>
    <source>
        <strain evidence="3">MES-2147</strain>
    </source>
</reference>
<feature type="transmembrane region" description="Helical" evidence="2">
    <location>
        <begin position="74"/>
        <end position="92"/>
    </location>
</feature>
<accession>A0A9P6LXW6</accession>
<dbReference type="Proteomes" id="UP000749646">
    <property type="component" value="Unassembled WGS sequence"/>
</dbReference>
<keyword evidence="2" id="KW-0472">Membrane</keyword>
<dbReference type="AlphaFoldDB" id="A0A9P6LXW6"/>
<feature type="region of interest" description="Disordered" evidence="1">
    <location>
        <begin position="227"/>
        <end position="248"/>
    </location>
</feature>
<organism evidence="3 4">
    <name type="scientific">Modicella reniformis</name>
    <dbReference type="NCBI Taxonomy" id="1440133"/>
    <lineage>
        <taxon>Eukaryota</taxon>
        <taxon>Fungi</taxon>
        <taxon>Fungi incertae sedis</taxon>
        <taxon>Mucoromycota</taxon>
        <taxon>Mortierellomycotina</taxon>
        <taxon>Mortierellomycetes</taxon>
        <taxon>Mortierellales</taxon>
        <taxon>Mortierellaceae</taxon>
        <taxon>Modicella</taxon>
    </lineage>
</organism>
<sequence>MDIKIVSAITRLANYMPLGSYVIYTALETYSFSLGAMPTPIKTIVQTPAANYTCYYIPGQSFTYTTCTNDQSNALKISLAIGFFLAIFLSFLKQVPANGTPPLPEDEDENDEEVTPVAGATESGAVSKKAKTKKKQKKTYVEGNPYYLDFGDHHIWGHALLSFVAFGTLSLFSASVSQCLFPTVRPWNFVFTQVVLLVVCCFIAMFWVDDPTLSIGLMVVPRTDAGPGGKASTPNLAPTAPSTSAPDAPMTIMNASTSTTTLPLNSVLARMYDPSATAAGLANVALANTVMNSAMNMSSLSGLSNTTAVGGLGGVGGGAVSRMTMFTRRTSTISSVNEKQDLELDQDQDQDLNPNIDHEYSSGTRDPEKVHATTDIYEARATVVSALSSSSSTSANESSHLSLKME</sequence>
<dbReference type="OrthoDB" id="2439547at2759"/>
<proteinExistence type="predicted"/>
<comment type="caution">
    <text evidence="3">The sequence shown here is derived from an EMBL/GenBank/DDBJ whole genome shotgun (WGS) entry which is preliminary data.</text>
</comment>
<gene>
    <name evidence="3" type="ORF">BGZ65_005092</name>
</gene>
<feature type="region of interest" description="Disordered" evidence="1">
    <location>
        <begin position="387"/>
        <end position="406"/>
    </location>
</feature>
<name>A0A9P6LXW6_9FUNG</name>
<feature type="region of interest" description="Disordered" evidence="1">
    <location>
        <begin position="331"/>
        <end position="370"/>
    </location>
</feature>
<evidence type="ECO:0000256" key="1">
    <source>
        <dbReference type="SAM" id="MobiDB-lite"/>
    </source>
</evidence>
<keyword evidence="2" id="KW-1133">Transmembrane helix</keyword>
<feature type="compositionally biased region" description="Acidic residues" evidence="1">
    <location>
        <begin position="104"/>
        <end position="114"/>
    </location>
</feature>
<evidence type="ECO:0000313" key="3">
    <source>
        <dbReference type="EMBL" id="KAF9952737.1"/>
    </source>
</evidence>
<keyword evidence="4" id="KW-1185">Reference proteome</keyword>